<dbReference type="PANTHER" id="PTHR30034:SF3">
    <property type="entry name" value="FLAGELLAR MOTOR SWITCH PROTEIN FLIM"/>
    <property type="match status" value="1"/>
</dbReference>
<keyword evidence="13" id="KW-0966">Cell projection</keyword>
<dbReference type="Gene3D" id="2.30.330.10">
    <property type="entry name" value="SpoA-like"/>
    <property type="match status" value="1"/>
</dbReference>
<dbReference type="SUPFAM" id="SSF101801">
    <property type="entry name" value="Surface presentation of antigens (SPOA)"/>
    <property type="match status" value="1"/>
</dbReference>
<dbReference type="SUPFAM" id="SSF103039">
    <property type="entry name" value="CheC-like"/>
    <property type="match status" value="1"/>
</dbReference>
<reference evidence="13" key="1">
    <citation type="submission" date="2018-06" db="EMBL/GenBank/DDBJ databases">
        <authorList>
            <person name="Zhirakovskaya E."/>
        </authorList>
    </citation>
    <scope>NUCLEOTIDE SEQUENCE</scope>
</reference>
<comment type="subcellular location">
    <subcellularLocation>
        <location evidence="1">Bacterial flagellum basal body</location>
    </subcellularLocation>
    <subcellularLocation>
        <location evidence="2">Cell inner membrane</location>
        <topology evidence="2">Peripheral membrane protein</topology>
    </subcellularLocation>
</comment>
<dbReference type="GO" id="GO:0003774">
    <property type="term" value="F:cytoskeletal motor activity"/>
    <property type="evidence" value="ECO:0007669"/>
    <property type="project" value="InterPro"/>
</dbReference>
<keyword evidence="10" id="KW-0975">Bacterial flagellum</keyword>
<dbReference type="PANTHER" id="PTHR30034">
    <property type="entry name" value="FLAGELLAR MOTOR SWITCH PROTEIN FLIM"/>
    <property type="match status" value="1"/>
</dbReference>
<dbReference type="InterPro" id="IPR028976">
    <property type="entry name" value="CheC-like_sf"/>
</dbReference>
<evidence type="ECO:0000256" key="1">
    <source>
        <dbReference type="ARBA" id="ARBA00004117"/>
    </source>
</evidence>
<gene>
    <name evidence="13" type="ORF">MNBD_GAMMA04-474</name>
</gene>
<dbReference type="GO" id="GO:0071978">
    <property type="term" value="P:bacterial-type flagellum-dependent swarming motility"/>
    <property type="evidence" value="ECO:0007669"/>
    <property type="project" value="TreeGrafter"/>
</dbReference>
<evidence type="ECO:0000256" key="2">
    <source>
        <dbReference type="ARBA" id="ARBA00004417"/>
    </source>
</evidence>
<feature type="region of interest" description="Disordered" evidence="11">
    <location>
        <begin position="16"/>
        <end position="35"/>
    </location>
</feature>
<proteinExistence type="inferred from homology"/>
<evidence type="ECO:0000256" key="10">
    <source>
        <dbReference type="ARBA" id="ARBA00023143"/>
    </source>
</evidence>
<dbReference type="AlphaFoldDB" id="A0A3B0W3P9"/>
<keyword evidence="13" id="KW-0282">Flagellum</keyword>
<dbReference type="GO" id="GO:0009425">
    <property type="term" value="C:bacterial-type flagellum basal body"/>
    <property type="evidence" value="ECO:0007669"/>
    <property type="project" value="UniProtKB-SubCell"/>
</dbReference>
<feature type="compositionally biased region" description="Acidic residues" evidence="11">
    <location>
        <begin position="22"/>
        <end position="31"/>
    </location>
</feature>
<keyword evidence="13" id="KW-0969">Cilium</keyword>
<dbReference type="Gene3D" id="3.40.1550.10">
    <property type="entry name" value="CheC-like"/>
    <property type="match status" value="1"/>
</dbReference>
<accession>A0A3B0W3P9</accession>
<dbReference type="InterPro" id="IPR036429">
    <property type="entry name" value="SpoA-like_sf"/>
</dbReference>
<keyword evidence="9" id="KW-0472">Membrane</keyword>
<dbReference type="PRINTS" id="PR00955">
    <property type="entry name" value="FLGMOTORFLIM"/>
</dbReference>
<dbReference type="GO" id="GO:0005886">
    <property type="term" value="C:plasma membrane"/>
    <property type="evidence" value="ECO:0007669"/>
    <property type="project" value="UniProtKB-SubCell"/>
</dbReference>
<evidence type="ECO:0000256" key="5">
    <source>
        <dbReference type="ARBA" id="ARBA00022475"/>
    </source>
</evidence>
<comment type="similarity">
    <text evidence="3">Belongs to the FliM family.</text>
</comment>
<sequence>MEDILSQDEVDALLKGMGGGDVDSEDDDASDGTEAQSYDFTNQERIVRGRLPALDIINERFARGFQRHFNEMIMSSVEVTAGEVKIIKMIDYLRNLFVPTSLNIYRIDPLNGVALFILDSKLIFTAVDIYFGGTGLLPFKIEGREYTPVEMSMVRSILDITTENLAKAWGPVMDIDIEYMHSEMNPKFAGIVDPTDMIVVSQINVRFEGVEGRVDIVMPYAMLEPVRDKLEEGVQNLQGESDNRWSRTLKEEAKNIDIDLSVNLTELQMSMDDLMKMEKGDIIPLEMPKQVTIKAEGISIMRGVLGESNQKKAVKVDQILHHPAYQERTIDNVKEWYNE</sequence>
<keyword evidence="7" id="KW-0997">Cell inner membrane</keyword>
<dbReference type="PIRSF" id="PIRSF002888">
    <property type="entry name" value="FliM"/>
    <property type="match status" value="1"/>
</dbReference>
<name>A0A3B0W3P9_9ZZZZ</name>
<keyword evidence="6" id="KW-0145">Chemotaxis</keyword>
<dbReference type="Pfam" id="PF01052">
    <property type="entry name" value="FliMN_C"/>
    <property type="match status" value="1"/>
</dbReference>
<evidence type="ECO:0000256" key="8">
    <source>
        <dbReference type="ARBA" id="ARBA00022779"/>
    </source>
</evidence>
<keyword evidence="8" id="KW-0283">Flagellar rotation</keyword>
<dbReference type="NCBIfam" id="TIGR01397">
    <property type="entry name" value="fliM_switch"/>
    <property type="match status" value="1"/>
</dbReference>
<protein>
    <recommendedName>
        <fullName evidence="4">Flagellar motor switch protein FliM</fullName>
    </recommendedName>
</protein>
<evidence type="ECO:0000256" key="6">
    <source>
        <dbReference type="ARBA" id="ARBA00022500"/>
    </source>
</evidence>
<evidence type="ECO:0000313" key="13">
    <source>
        <dbReference type="EMBL" id="VAW45367.1"/>
    </source>
</evidence>
<feature type="domain" description="Flagellar motor switch protein FliN-like C-terminal" evidence="12">
    <location>
        <begin position="253"/>
        <end position="320"/>
    </location>
</feature>
<dbReference type="InterPro" id="IPR001543">
    <property type="entry name" value="FliN-like_C"/>
</dbReference>
<dbReference type="Pfam" id="PF02154">
    <property type="entry name" value="FliM"/>
    <property type="match status" value="1"/>
</dbReference>
<dbReference type="CDD" id="cd17908">
    <property type="entry name" value="FliM"/>
    <property type="match status" value="1"/>
</dbReference>
<dbReference type="GO" id="GO:0050918">
    <property type="term" value="P:positive chemotaxis"/>
    <property type="evidence" value="ECO:0007669"/>
    <property type="project" value="TreeGrafter"/>
</dbReference>
<evidence type="ECO:0000256" key="4">
    <source>
        <dbReference type="ARBA" id="ARBA00021898"/>
    </source>
</evidence>
<organism evidence="13">
    <name type="scientific">hydrothermal vent metagenome</name>
    <dbReference type="NCBI Taxonomy" id="652676"/>
    <lineage>
        <taxon>unclassified sequences</taxon>
        <taxon>metagenomes</taxon>
        <taxon>ecological metagenomes</taxon>
    </lineage>
</organism>
<evidence type="ECO:0000256" key="3">
    <source>
        <dbReference type="ARBA" id="ARBA00011049"/>
    </source>
</evidence>
<dbReference type="InterPro" id="IPR001689">
    <property type="entry name" value="Flag_FliM"/>
</dbReference>
<evidence type="ECO:0000256" key="7">
    <source>
        <dbReference type="ARBA" id="ARBA00022519"/>
    </source>
</evidence>
<dbReference type="EMBL" id="UOFB01000079">
    <property type="protein sequence ID" value="VAW45367.1"/>
    <property type="molecule type" value="Genomic_DNA"/>
</dbReference>
<evidence type="ECO:0000256" key="11">
    <source>
        <dbReference type="SAM" id="MobiDB-lite"/>
    </source>
</evidence>
<evidence type="ECO:0000259" key="12">
    <source>
        <dbReference type="Pfam" id="PF01052"/>
    </source>
</evidence>
<keyword evidence="5" id="KW-1003">Cell membrane</keyword>
<evidence type="ECO:0000256" key="9">
    <source>
        <dbReference type="ARBA" id="ARBA00023136"/>
    </source>
</evidence>